<dbReference type="EMBL" id="QWIV01000005">
    <property type="protein sequence ID" value="RMZ60749.1"/>
    <property type="molecule type" value="Genomic_DNA"/>
</dbReference>
<organism evidence="1 2">
    <name type="scientific">Chryseobacterium nematophagum</name>
    <dbReference type="NCBI Taxonomy" id="2305228"/>
    <lineage>
        <taxon>Bacteria</taxon>
        <taxon>Pseudomonadati</taxon>
        <taxon>Bacteroidota</taxon>
        <taxon>Flavobacteriia</taxon>
        <taxon>Flavobacteriales</taxon>
        <taxon>Weeksellaceae</taxon>
        <taxon>Chryseobacterium group</taxon>
        <taxon>Chryseobacterium</taxon>
    </lineage>
</organism>
<protein>
    <submittedName>
        <fullName evidence="1">Helix-turn-helix domain-containing protein</fullName>
    </submittedName>
</protein>
<proteinExistence type="predicted"/>
<gene>
    <name evidence="1" type="ORF">D1632_01860</name>
</gene>
<dbReference type="AlphaFoldDB" id="A0A3M7LEZ7"/>
<sequence>MKKSKVDYQRIFMDILNRKFPHKIEECSRLLNKKSLSVLDVIELNKKIFGLEDEATEAFNQSHRSYSRSSILQILDFQKKNKLNNSQTANHFRMSRHTIAKWKKRYLS</sequence>
<keyword evidence="2" id="KW-1185">Reference proteome</keyword>
<dbReference type="InterPro" id="IPR010921">
    <property type="entry name" value="Trp_repressor/repl_initiator"/>
</dbReference>
<comment type="caution">
    <text evidence="1">The sequence shown here is derived from an EMBL/GenBank/DDBJ whole genome shotgun (WGS) entry which is preliminary data.</text>
</comment>
<evidence type="ECO:0000313" key="2">
    <source>
        <dbReference type="Proteomes" id="UP000267524"/>
    </source>
</evidence>
<name>A0A3M7LEZ7_9FLAO</name>
<evidence type="ECO:0000313" key="1">
    <source>
        <dbReference type="EMBL" id="RMZ60749.1"/>
    </source>
</evidence>
<dbReference type="Proteomes" id="UP000267524">
    <property type="component" value="Unassembled WGS sequence"/>
</dbReference>
<dbReference type="RefSeq" id="WP_122545557.1">
    <property type="nucleotide sequence ID" value="NZ_QWIV01000005.1"/>
</dbReference>
<reference evidence="1 2" key="1">
    <citation type="submission" date="2018-08" db="EMBL/GenBank/DDBJ databases">
        <title>Chryseobacterium nematophagum: a novel matrix digesting pathogen of nematodes.</title>
        <authorList>
            <person name="Page A."/>
            <person name="Roberts M."/>
            <person name="Felix M.-A."/>
            <person name="Weir W."/>
        </authorList>
    </citation>
    <scope>NUCLEOTIDE SEQUENCE [LARGE SCALE GENOMIC DNA]</scope>
    <source>
        <strain evidence="1 2">JUb275</strain>
    </source>
</reference>
<dbReference type="GO" id="GO:0043565">
    <property type="term" value="F:sequence-specific DNA binding"/>
    <property type="evidence" value="ECO:0007669"/>
    <property type="project" value="InterPro"/>
</dbReference>
<accession>A0A3M7LEZ7</accession>
<dbReference type="SUPFAM" id="SSF48295">
    <property type="entry name" value="TrpR-like"/>
    <property type="match status" value="1"/>
</dbReference>